<keyword evidence="3" id="KW-1185">Reference proteome</keyword>
<dbReference type="AlphaFoldDB" id="A0A1X6PHT4"/>
<dbReference type="Proteomes" id="UP000218209">
    <property type="component" value="Unassembled WGS sequence"/>
</dbReference>
<protein>
    <submittedName>
        <fullName evidence="2">Uncharacterized protein</fullName>
    </submittedName>
</protein>
<name>A0A1X6PHT4_PORUM</name>
<dbReference type="EMBL" id="KV918775">
    <property type="protein sequence ID" value="OSX80444.1"/>
    <property type="molecule type" value="Genomic_DNA"/>
</dbReference>
<sequence>MRSTGRRGHPTFKSGPFLPITSRFLFSVAAHAAGASDRRLQGEDTRLVPWQAASNSRRAAFPLQAVVPAAGQAVDAAVDVASHTHAPRRAGLAEAPRRLTRLSGRGSSIQDAHGSAHLGCGRGEGTVAAVDDAIRSGASWTASAPRKGIIKKHLSAARQTRTGNGSGGTPAVAPPVRPLSLLPLVGANQRVRPVDAKPRSVPPSTNTQDDGSVPSRQLLAAMERLAAPDRRGHRQLVGSAGAAVAGRTVDLAPASEVDSPSEATLDRLLQRVSAEEQLLQARWSHLSAFLGAATEFRALLADCERCLRGLSASASKLHDDAENTQRALADVPSVGGNGASAGAPATTTMDKP</sequence>
<gene>
    <name evidence="2" type="ORF">BU14_0052s0060</name>
</gene>
<evidence type="ECO:0000313" key="3">
    <source>
        <dbReference type="Proteomes" id="UP000218209"/>
    </source>
</evidence>
<evidence type="ECO:0000256" key="1">
    <source>
        <dbReference type="SAM" id="MobiDB-lite"/>
    </source>
</evidence>
<reference evidence="2 3" key="1">
    <citation type="submission" date="2017-03" db="EMBL/GenBank/DDBJ databases">
        <title>WGS assembly of Porphyra umbilicalis.</title>
        <authorList>
            <person name="Brawley S.H."/>
            <person name="Blouin N.A."/>
            <person name="Ficko-Blean E."/>
            <person name="Wheeler G.L."/>
            <person name="Lohr M."/>
            <person name="Goodson H.V."/>
            <person name="Jenkins J.W."/>
            <person name="Blaby-Haas C.E."/>
            <person name="Helliwell K.E."/>
            <person name="Chan C."/>
            <person name="Marriage T."/>
            <person name="Bhattacharya D."/>
            <person name="Klein A.S."/>
            <person name="Badis Y."/>
            <person name="Brodie J."/>
            <person name="Cao Y."/>
            <person name="Collen J."/>
            <person name="Dittami S.M."/>
            <person name="Gachon C.M."/>
            <person name="Green B.R."/>
            <person name="Karpowicz S."/>
            <person name="Kim J.W."/>
            <person name="Kudahl U."/>
            <person name="Lin S."/>
            <person name="Michel G."/>
            <person name="Mittag M."/>
            <person name="Olson B.J."/>
            <person name="Pangilinan J."/>
            <person name="Peng Y."/>
            <person name="Qiu H."/>
            <person name="Shu S."/>
            <person name="Singer J.T."/>
            <person name="Smith A.G."/>
            <person name="Sprecher B.N."/>
            <person name="Wagner V."/>
            <person name="Wang W."/>
            <person name="Wang Z.-Y."/>
            <person name="Yan J."/>
            <person name="Yarish C."/>
            <person name="Zoeuner-Riek S."/>
            <person name="Zhuang Y."/>
            <person name="Zou Y."/>
            <person name="Lindquist E.A."/>
            <person name="Grimwood J."/>
            <person name="Barry K."/>
            <person name="Rokhsar D.S."/>
            <person name="Schmutz J."/>
            <person name="Stiller J.W."/>
            <person name="Grossman A.R."/>
            <person name="Prochnik S.E."/>
        </authorList>
    </citation>
    <scope>NUCLEOTIDE SEQUENCE [LARGE SCALE GENOMIC DNA]</scope>
    <source>
        <strain evidence="2">4086291</strain>
    </source>
</reference>
<feature type="region of interest" description="Disordered" evidence="1">
    <location>
        <begin position="189"/>
        <end position="215"/>
    </location>
</feature>
<accession>A0A1X6PHT4</accession>
<evidence type="ECO:0000313" key="2">
    <source>
        <dbReference type="EMBL" id="OSX80444.1"/>
    </source>
</evidence>
<organism evidence="2 3">
    <name type="scientific">Porphyra umbilicalis</name>
    <name type="common">Purple laver</name>
    <name type="synonym">Red alga</name>
    <dbReference type="NCBI Taxonomy" id="2786"/>
    <lineage>
        <taxon>Eukaryota</taxon>
        <taxon>Rhodophyta</taxon>
        <taxon>Bangiophyceae</taxon>
        <taxon>Bangiales</taxon>
        <taxon>Bangiaceae</taxon>
        <taxon>Porphyra</taxon>
    </lineage>
</organism>
<feature type="region of interest" description="Disordered" evidence="1">
    <location>
        <begin position="321"/>
        <end position="352"/>
    </location>
</feature>
<proteinExistence type="predicted"/>